<dbReference type="InterPro" id="IPR029033">
    <property type="entry name" value="His_PPase_superfam"/>
</dbReference>
<gene>
    <name evidence="3" type="ORF">NUH22_01460</name>
</gene>
<dbReference type="RefSeq" id="WP_257745805.1">
    <property type="nucleotide sequence ID" value="NZ_CP102487.1"/>
</dbReference>
<feature type="active site" description="Proton donor/acceptor" evidence="1">
    <location>
        <position position="84"/>
    </location>
</feature>
<dbReference type="Gene3D" id="3.40.50.1240">
    <property type="entry name" value="Phosphoglycerate mutase-like"/>
    <property type="match status" value="1"/>
</dbReference>
<dbReference type="Pfam" id="PF00300">
    <property type="entry name" value="His_Phos_1"/>
    <property type="match status" value="1"/>
</dbReference>
<feature type="binding site" evidence="2">
    <location>
        <begin position="9"/>
        <end position="16"/>
    </location>
    <ligand>
        <name>substrate</name>
    </ligand>
</feature>
<feature type="active site" description="Tele-phosphohistidine intermediate" evidence="1">
    <location>
        <position position="10"/>
    </location>
</feature>
<dbReference type="EMBL" id="CP102487">
    <property type="protein sequence ID" value="UUX59335.1"/>
    <property type="molecule type" value="Genomic_DNA"/>
</dbReference>
<evidence type="ECO:0000313" key="3">
    <source>
        <dbReference type="EMBL" id="UUX59335.1"/>
    </source>
</evidence>
<accession>A0AA95BQK6</accession>
<dbReference type="SUPFAM" id="SSF53254">
    <property type="entry name" value="Phosphoglycerate mutase-like"/>
    <property type="match status" value="1"/>
</dbReference>
<evidence type="ECO:0000256" key="2">
    <source>
        <dbReference type="PIRSR" id="PIRSR613078-2"/>
    </source>
</evidence>
<organism evidence="3 4">
    <name type="scientific">Glutamicibacter halophytocola</name>
    <dbReference type="NCBI Taxonomy" id="1933880"/>
    <lineage>
        <taxon>Bacteria</taxon>
        <taxon>Bacillati</taxon>
        <taxon>Actinomycetota</taxon>
        <taxon>Actinomycetes</taxon>
        <taxon>Micrococcales</taxon>
        <taxon>Micrococcaceae</taxon>
        <taxon>Glutamicibacter</taxon>
    </lineage>
</organism>
<dbReference type="CDD" id="cd07067">
    <property type="entry name" value="HP_PGM_like"/>
    <property type="match status" value="1"/>
</dbReference>
<sequence>MDTALVLIRHGLTDWNLAGRLQGRTDIPLNDTGREQARGVGRELQGQGFSLVLASPLGRAQETAALIARELEAETGRSVPELIERGFGPLEGRIMVQVSDEESASVQDQLEPIDEILRRAIPALFDLSIEHAGRKVAVVSHGATMRAIRDALAGTKLPRGVDNGEVIEIDIQRLRELAEGLDLVSC</sequence>
<dbReference type="PANTHER" id="PTHR48100">
    <property type="entry name" value="BROAD-SPECIFICITY PHOSPHATASE YOR283W-RELATED"/>
    <property type="match status" value="1"/>
</dbReference>
<reference evidence="3" key="1">
    <citation type="journal article" date="2022" name="Pest Manag. Sci.">
        <title>Glutamicibacter halophytocola-mediated host fitness of potato tuber moth on Solanaceae crops.</title>
        <authorList>
            <person name="Wang W."/>
            <person name="Xiao G."/>
            <person name="Du G."/>
            <person name="Chang L."/>
            <person name="Yang Y."/>
            <person name="Ye J."/>
            <person name="Chen B."/>
        </authorList>
    </citation>
    <scope>NUCLEOTIDE SEQUENCE</scope>
    <source>
        <strain evidence="3">S2</strain>
    </source>
</reference>
<dbReference type="PANTHER" id="PTHR48100:SF1">
    <property type="entry name" value="HISTIDINE PHOSPHATASE FAMILY PROTEIN-RELATED"/>
    <property type="match status" value="1"/>
</dbReference>
<evidence type="ECO:0000256" key="1">
    <source>
        <dbReference type="PIRSR" id="PIRSR613078-1"/>
    </source>
</evidence>
<proteinExistence type="predicted"/>
<dbReference type="Proteomes" id="UP001060018">
    <property type="component" value="Chromosome"/>
</dbReference>
<feature type="binding site" evidence="2">
    <location>
        <position position="59"/>
    </location>
    <ligand>
        <name>substrate</name>
    </ligand>
</feature>
<protein>
    <submittedName>
        <fullName evidence="3">Histidine phosphatase family protein</fullName>
    </submittedName>
</protein>
<dbReference type="AlphaFoldDB" id="A0AA95BQK6"/>
<dbReference type="GO" id="GO:0005737">
    <property type="term" value="C:cytoplasm"/>
    <property type="evidence" value="ECO:0007669"/>
    <property type="project" value="TreeGrafter"/>
</dbReference>
<evidence type="ECO:0000313" key="4">
    <source>
        <dbReference type="Proteomes" id="UP001060018"/>
    </source>
</evidence>
<dbReference type="SMART" id="SM00855">
    <property type="entry name" value="PGAM"/>
    <property type="match status" value="1"/>
</dbReference>
<name>A0AA95BQK6_9MICC</name>
<dbReference type="InterPro" id="IPR050275">
    <property type="entry name" value="PGM_Phosphatase"/>
</dbReference>
<dbReference type="GO" id="GO:0016791">
    <property type="term" value="F:phosphatase activity"/>
    <property type="evidence" value="ECO:0007669"/>
    <property type="project" value="TreeGrafter"/>
</dbReference>
<dbReference type="InterPro" id="IPR013078">
    <property type="entry name" value="His_Pase_superF_clade-1"/>
</dbReference>